<proteinExistence type="predicted"/>
<feature type="region of interest" description="Disordered" evidence="1">
    <location>
        <begin position="52"/>
        <end position="113"/>
    </location>
</feature>
<name>A0A812VM50_SYMPI</name>
<sequence>MHINARRPCRSATFEMCLSVASVHIAWRSGGFARCMGFLNAMSSSRRKVSIFRSRGGTERQHSAPERSSEGAAVREEPLEGKRKREKEKEPSPGDAEFQRARLMNAPVKERMV</sequence>
<accession>A0A812VM50</accession>
<evidence type="ECO:0000313" key="3">
    <source>
        <dbReference type="Proteomes" id="UP000649617"/>
    </source>
</evidence>
<evidence type="ECO:0000313" key="2">
    <source>
        <dbReference type="EMBL" id="CAE7646995.1"/>
    </source>
</evidence>
<keyword evidence="3" id="KW-1185">Reference proteome</keyword>
<feature type="compositionally biased region" description="Basic and acidic residues" evidence="1">
    <location>
        <begin position="56"/>
        <end position="100"/>
    </location>
</feature>
<evidence type="ECO:0000256" key="1">
    <source>
        <dbReference type="SAM" id="MobiDB-lite"/>
    </source>
</evidence>
<protein>
    <submittedName>
        <fullName evidence="2">Uncharacterized protein</fullName>
    </submittedName>
</protein>
<dbReference type="AlphaFoldDB" id="A0A812VM50"/>
<dbReference type="Proteomes" id="UP000649617">
    <property type="component" value="Unassembled WGS sequence"/>
</dbReference>
<organism evidence="2 3">
    <name type="scientific">Symbiodinium pilosum</name>
    <name type="common">Dinoflagellate</name>
    <dbReference type="NCBI Taxonomy" id="2952"/>
    <lineage>
        <taxon>Eukaryota</taxon>
        <taxon>Sar</taxon>
        <taxon>Alveolata</taxon>
        <taxon>Dinophyceae</taxon>
        <taxon>Suessiales</taxon>
        <taxon>Symbiodiniaceae</taxon>
        <taxon>Symbiodinium</taxon>
    </lineage>
</organism>
<dbReference type="EMBL" id="CAJNIZ010043010">
    <property type="protein sequence ID" value="CAE7646995.1"/>
    <property type="molecule type" value="Genomic_DNA"/>
</dbReference>
<comment type="caution">
    <text evidence="2">The sequence shown here is derived from an EMBL/GenBank/DDBJ whole genome shotgun (WGS) entry which is preliminary data.</text>
</comment>
<reference evidence="2" key="1">
    <citation type="submission" date="2021-02" db="EMBL/GenBank/DDBJ databases">
        <authorList>
            <person name="Dougan E. K."/>
            <person name="Rhodes N."/>
            <person name="Thang M."/>
            <person name="Chan C."/>
        </authorList>
    </citation>
    <scope>NUCLEOTIDE SEQUENCE</scope>
</reference>
<gene>
    <name evidence="2" type="ORF">SPIL2461_LOCUS17210</name>
</gene>